<dbReference type="AlphaFoldDB" id="A0A8S1T2F4"/>
<gene>
    <name evidence="2" type="ORF">PPENT_87.1.T0140380</name>
</gene>
<reference evidence="2" key="1">
    <citation type="submission" date="2021-01" db="EMBL/GenBank/DDBJ databases">
        <authorList>
            <consortium name="Genoscope - CEA"/>
            <person name="William W."/>
        </authorList>
    </citation>
    <scope>NUCLEOTIDE SEQUENCE</scope>
</reference>
<keyword evidence="1" id="KW-0812">Transmembrane</keyword>
<evidence type="ECO:0000313" key="2">
    <source>
        <dbReference type="EMBL" id="CAD8145699.1"/>
    </source>
</evidence>
<dbReference type="OrthoDB" id="409374at2759"/>
<comment type="caution">
    <text evidence="2">The sequence shown here is derived from an EMBL/GenBank/DDBJ whole genome shotgun (WGS) entry which is preliminary data.</text>
</comment>
<feature type="transmembrane region" description="Helical" evidence="1">
    <location>
        <begin position="144"/>
        <end position="168"/>
    </location>
</feature>
<feature type="transmembrane region" description="Helical" evidence="1">
    <location>
        <begin position="238"/>
        <end position="257"/>
    </location>
</feature>
<accession>A0A8S1T2F4</accession>
<dbReference type="EMBL" id="CAJJDO010000014">
    <property type="protein sequence ID" value="CAD8145699.1"/>
    <property type="molecule type" value="Genomic_DNA"/>
</dbReference>
<name>A0A8S1T2F4_9CILI</name>
<dbReference type="Proteomes" id="UP000689195">
    <property type="component" value="Unassembled WGS sequence"/>
</dbReference>
<sequence length="478" mass="56698">MMEIKLIQMDAKIVNISVELDVLLAIVIQKLVQVVIAWIYFSFLYYCRNICGNGLVVTDPDGFYTKQYQIISPNEQCEDTFILPFKGFQNCKAKCQSFCIICDNSGLGCQACKNGYKKIDNLCYSISGDNIQQKVKNVMMGIQYFVMVVINYLLVALLLVQIAAWIFVMISRRFLFTQVFLLYDYYPDPKCNSQCQSFSIGGNVCQYGRVDFKILMIKQLLKTNNVMTVMSCLRMDVIYVYNLSLVSFVFIRINVLIQSKRLIQRKLIILFFRFNQAFKVKSDEISRKLTSLQNKFQSSWSIYRYYRQRFSKRSQNKKVKRQFSKSNYEKLFICFRLENPFILNYVFYQISGVFEKEFTLPHDIFQQILILQIFIMIINQQLPIFSLQIQIKHQSFHQSKEIFMLFKCIISKITLYIFNNEDNLRVVLNNHFQVLIDKLWQIKIKIFSVELTKIDQQINPFKLISCYHQKIDRQRLFQ</sequence>
<protein>
    <recommendedName>
        <fullName evidence="4">Transmembrane protein</fullName>
    </recommendedName>
</protein>
<keyword evidence="1" id="KW-1133">Transmembrane helix</keyword>
<organism evidence="2 3">
    <name type="scientific">Paramecium pentaurelia</name>
    <dbReference type="NCBI Taxonomy" id="43138"/>
    <lineage>
        <taxon>Eukaryota</taxon>
        <taxon>Sar</taxon>
        <taxon>Alveolata</taxon>
        <taxon>Ciliophora</taxon>
        <taxon>Intramacronucleata</taxon>
        <taxon>Oligohymenophorea</taxon>
        <taxon>Peniculida</taxon>
        <taxon>Parameciidae</taxon>
        <taxon>Paramecium</taxon>
    </lineage>
</organism>
<dbReference type="PANTHER" id="PTHR38934:SF6">
    <property type="entry name" value="CHROMOSOME UNDETERMINED SCAFFOLD_176, WHOLE GENOME SHOTGUN SEQUENCE"/>
    <property type="match status" value="1"/>
</dbReference>
<feature type="transmembrane region" description="Helical" evidence="1">
    <location>
        <begin position="22"/>
        <end position="46"/>
    </location>
</feature>
<keyword evidence="1" id="KW-0472">Membrane</keyword>
<evidence type="ECO:0000256" key="1">
    <source>
        <dbReference type="SAM" id="Phobius"/>
    </source>
</evidence>
<keyword evidence="3" id="KW-1185">Reference proteome</keyword>
<proteinExistence type="predicted"/>
<dbReference type="PANTHER" id="PTHR38934">
    <property type="entry name" value="HYPHALLY REGULATED CELL WALL PROTEIN 1"/>
    <property type="match status" value="1"/>
</dbReference>
<evidence type="ECO:0000313" key="3">
    <source>
        <dbReference type="Proteomes" id="UP000689195"/>
    </source>
</evidence>
<evidence type="ECO:0008006" key="4">
    <source>
        <dbReference type="Google" id="ProtNLM"/>
    </source>
</evidence>